<dbReference type="GO" id="GO:0046394">
    <property type="term" value="P:carboxylic acid biosynthetic process"/>
    <property type="evidence" value="ECO:0007669"/>
    <property type="project" value="UniProtKB-ARBA"/>
</dbReference>
<sequence>MSLLEIPISDSGFRHGVGVFETVRVQDGTARWREWHLESIHTAAKALGLKVEAKQIRQVPPGDGLWRWFVTETGTRSWWCEGLEQVTPTVSLQMGKVGVWSDSWEARYKTMSYLSRIQGRREASAGGEVVMLNEKGEMASAAMANLFWVRAGKIRTPTWECGCRAGTVRRWVLERSGHQVEEGRWREEELDGAEEIFLTNARIGVQSVESWRGKQLVSCQTGKALAKAFWAEQVGD</sequence>
<dbReference type="PANTHER" id="PTHR42743:SF11">
    <property type="entry name" value="AMINODEOXYCHORISMATE LYASE"/>
    <property type="match status" value="1"/>
</dbReference>
<comment type="pathway">
    <text evidence="3">Amino-acid biosynthesis; L-leucine biosynthesis; L-leucine from 3-methyl-2-oxobutanoate: step 4/4.</text>
</comment>
<dbReference type="EC" id="2.6.1.42" evidence="5"/>
<comment type="catalytic activity">
    <reaction evidence="6">
        <text>L-valine + 2-oxoglutarate = 3-methyl-2-oxobutanoate + L-glutamate</text>
        <dbReference type="Rhea" id="RHEA:24813"/>
        <dbReference type="ChEBI" id="CHEBI:11851"/>
        <dbReference type="ChEBI" id="CHEBI:16810"/>
        <dbReference type="ChEBI" id="CHEBI:29985"/>
        <dbReference type="ChEBI" id="CHEBI:57762"/>
        <dbReference type="EC" id="2.6.1.42"/>
    </reaction>
</comment>
<proteinExistence type="inferred from homology"/>
<evidence type="ECO:0000256" key="8">
    <source>
        <dbReference type="ARBA" id="ARBA00049229"/>
    </source>
</evidence>
<organism evidence="9 10">
    <name type="scientific">Verrucomicrobia subdivision 6 bacterium BACL9 MAG-120507-bin52</name>
    <dbReference type="NCBI Taxonomy" id="1655590"/>
    <lineage>
        <taxon>Bacteria</taxon>
        <taxon>Pseudomonadati</taxon>
        <taxon>Verrucomicrobiota</taxon>
        <taxon>Verrucomicrobiia</taxon>
        <taxon>Verrucomicrobiales</taxon>
        <taxon>Verrucomicrobia subdivision 6</taxon>
    </lineage>
</organism>
<dbReference type="AlphaFoldDB" id="A0A0R2RHK7"/>
<dbReference type="EMBL" id="LIBO01000182">
    <property type="protein sequence ID" value="KRO61878.1"/>
    <property type="molecule type" value="Genomic_DNA"/>
</dbReference>
<evidence type="ECO:0000256" key="6">
    <source>
        <dbReference type="ARBA" id="ARBA00048212"/>
    </source>
</evidence>
<dbReference type="SUPFAM" id="SSF56752">
    <property type="entry name" value="D-aminoacid aminotransferase-like PLP-dependent enzymes"/>
    <property type="match status" value="1"/>
</dbReference>
<dbReference type="Pfam" id="PF01063">
    <property type="entry name" value="Aminotran_4"/>
    <property type="match status" value="1"/>
</dbReference>
<reference evidence="9 10" key="1">
    <citation type="submission" date="2015-10" db="EMBL/GenBank/DDBJ databases">
        <title>Metagenome-Assembled Genomes uncover a global brackish microbiome.</title>
        <authorList>
            <person name="Hugerth L.W."/>
            <person name="Larsson J."/>
            <person name="Alneberg J."/>
            <person name="Lindh M.V."/>
            <person name="Legrand C."/>
            <person name="Pinhassi J."/>
            <person name="Andersson A.F."/>
        </authorList>
    </citation>
    <scope>NUCLEOTIDE SEQUENCE [LARGE SCALE GENOMIC DNA]</scope>
    <source>
        <strain evidence="9">BACL18 MAG-120507-bin52</strain>
    </source>
</reference>
<dbReference type="InterPro" id="IPR036038">
    <property type="entry name" value="Aminotransferase-like"/>
</dbReference>
<comment type="similarity">
    <text evidence="4">Belongs to the class-IV pyridoxal-phosphate-dependent aminotransferase family.</text>
</comment>
<comment type="catalytic activity">
    <reaction evidence="7">
        <text>L-isoleucine + 2-oxoglutarate = (S)-3-methyl-2-oxopentanoate + L-glutamate</text>
        <dbReference type="Rhea" id="RHEA:24801"/>
        <dbReference type="ChEBI" id="CHEBI:16810"/>
        <dbReference type="ChEBI" id="CHEBI:29985"/>
        <dbReference type="ChEBI" id="CHEBI:35146"/>
        <dbReference type="ChEBI" id="CHEBI:58045"/>
        <dbReference type="EC" id="2.6.1.42"/>
    </reaction>
</comment>
<comment type="caution">
    <text evidence="9">The sequence shown here is derived from an EMBL/GenBank/DDBJ whole genome shotgun (WGS) entry which is preliminary data.</text>
</comment>
<dbReference type="Gene3D" id="3.20.10.10">
    <property type="entry name" value="D-amino Acid Aminotransferase, subunit A, domain 2"/>
    <property type="match status" value="1"/>
</dbReference>
<gene>
    <name evidence="9" type="ORF">ABR82_04415</name>
</gene>
<dbReference type="Gene3D" id="3.30.470.10">
    <property type="match status" value="1"/>
</dbReference>
<dbReference type="Proteomes" id="UP000051269">
    <property type="component" value="Unassembled WGS sequence"/>
</dbReference>
<evidence type="ECO:0000256" key="2">
    <source>
        <dbReference type="ARBA" id="ARBA00004931"/>
    </source>
</evidence>
<comment type="pathway">
    <text evidence="2">Amino-acid biosynthesis; L-valine biosynthesis; L-valine from pyruvate: step 4/4.</text>
</comment>
<name>A0A0R2RHK7_9BACT</name>
<evidence type="ECO:0000256" key="5">
    <source>
        <dbReference type="ARBA" id="ARBA00013053"/>
    </source>
</evidence>
<dbReference type="InterPro" id="IPR043131">
    <property type="entry name" value="BCAT-like_N"/>
</dbReference>
<evidence type="ECO:0000256" key="7">
    <source>
        <dbReference type="ARBA" id="ARBA00048798"/>
    </source>
</evidence>
<evidence type="ECO:0000256" key="1">
    <source>
        <dbReference type="ARBA" id="ARBA00004824"/>
    </source>
</evidence>
<protein>
    <recommendedName>
        <fullName evidence="5">branched-chain-amino-acid transaminase</fullName>
        <ecNumber evidence="5">2.6.1.42</ecNumber>
    </recommendedName>
</protein>
<evidence type="ECO:0000313" key="10">
    <source>
        <dbReference type="Proteomes" id="UP000051269"/>
    </source>
</evidence>
<dbReference type="InterPro" id="IPR050571">
    <property type="entry name" value="Class-IV_PLP-Dep_Aminotrnsfr"/>
</dbReference>
<dbReference type="InterPro" id="IPR001544">
    <property type="entry name" value="Aminotrans_IV"/>
</dbReference>
<accession>A0A0R2RHK7</accession>
<dbReference type="GO" id="GO:0004084">
    <property type="term" value="F:branched-chain-amino-acid transaminase activity"/>
    <property type="evidence" value="ECO:0007669"/>
    <property type="project" value="UniProtKB-EC"/>
</dbReference>
<comment type="catalytic activity">
    <reaction evidence="8">
        <text>L-leucine + 2-oxoglutarate = 4-methyl-2-oxopentanoate + L-glutamate</text>
        <dbReference type="Rhea" id="RHEA:18321"/>
        <dbReference type="ChEBI" id="CHEBI:16810"/>
        <dbReference type="ChEBI" id="CHEBI:17865"/>
        <dbReference type="ChEBI" id="CHEBI:29985"/>
        <dbReference type="ChEBI" id="CHEBI:57427"/>
        <dbReference type="EC" id="2.6.1.42"/>
    </reaction>
</comment>
<evidence type="ECO:0000313" key="9">
    <source>
        <dbReference type="EMBL" id="KRO61878.1"/>
    </source>
</evidence>
<evidence type="ECO:0000256" key="3">
    <source>
        <dbReference type="ARBA" id="ARBA00005072"/>
    </source>
</evidence>
<evidence type="ECO:0000256" key="4">
    <source>
        <dbReference type="ARBA" id="ARBA00009320"/>
    </source>
</evidence>
<dbReference type="PANTHER" id="PTHR42743">
    <property type="entry name" value="AMINO-ACID AMINOTRANSFERASE"/>
    <property type="match status" value="1"/>
</dbReference>
<comment type="pathway">
    <text evidence="1">Amino-acid biosynthesis; L-isoleucine biosynthesis; L-isoleucine from 2-oxobutanoate: step 4/4.</text>
</comment>
<dbReference type="InterPro" id="IPR043132">
    <property type="entry name" value="BCAT-like_C"/>
</dbReference>